<evidence type="ECO:0000313" key="2">
    <source>
        <dbReference type="EMBL" id="MEV0367489.1"/>
    </source>
</evidence>
<keyword evidence="3" id="KW-1185">Reference proteome</keyword>
<organism evidence="2 3">
    <name type="scientific">Nocardia fusca</name>
    <dbReference type="NCBI Taxonomy" id="941183"/>
    <lineage>
        <taxon>Bacteria</taxon>
        <taxon>Bacillati</taxon>
        <taxon>Actinomycetota</taxon>
        <taxon>Actinomycetes</taxon>
        <taxon>Mycobacteriales</taxon>
        <taxon>Nocardiaceae</taxon>
        <taxon>Nocardia</taxon>
    </lineage>
</organism>
<proteinExistence type="predicted"/>
<gene>
    <name evidence="2" type="ORF">AB0H72_32870</name>
</gene>
<evidence type="ECO:0000313" key="3">
    <source>
        <dbReference type="Proteomes" id="UP001551658"/>
    </source>
</evidence>
<feature type="region of interest" description="Disordered" evidence="1">
    <location>
        <begin position="1"/>
        <end position="33"/>
    </location>
</feature>
<dbReference type="Proteomes" id="UP001551658">
    <property type="component" value="Unassembled WGS sequence"/>
</dbReference>
<dbReference type="RefSeq" id="WP_357987109.1">
    <property type="nucleotide sequence ID" value="NZ_JBFAIH010000031.1"/>
</dbReference>
<sequence length="43" mass="4624">MPGPDGNAGIEEDEKNSRSGLSKGEDEMSADLSTVKRSIRVLF</sequence>
<evidence type="ECO:0000256" key="1">
    <source>
        <dbReference type="SAM" id="MobiDB-lite"/>
    </source>
</evidence>
<name>A0ABV3FIG1_9NOCA</name>
<accession>A0ABV3FIG1</accession>
<reference evidence="2 3" key="1">
    <citation type="submission" date="2024-06" db="EMBL/GenBank/DDBJ databases">
        <title>The Natural Products Discovery Center: Release of the First 8490 Sequenced Strains for Exploring Actinobacteria Biosynthetic Diversity.</title>
        <authorList>
            <person name="Kalkreuter E."/>
            <person name="Kautsar S.A."/>
            <person name="Yang D."/>
            <person name="Bader C.D."/>
            <person name="Teijaro C.N."/>
            <person name="Fluegel L."/>
            <person name="Davis C.M."/>
            <person name="Simpson J.R."/>
            <person name="Lauterbach L."/>
            <person name="Steele A.D."/>
            <person name="Gui C."/>
            <person name="Meng S."/>
            <person name="Li G."/>
            <person name="Viehrig K."/>
            <person name="Ye F."/>
            <person name="Su P."/>
            <person name="Kiefer A.F."/>
            <person name="Nichols A."/>
            <person name="Cepeda A.J."/>
            <person name="Yan W."/>
            <person name="Fan B."/>
            <person name="Jiang Y."/>
            <person name="Adhikari A."/>
            <person name="Zheng C.-J."/>
            <person name="Schuster L."/>
            <person name="Cowan T.M."/>
            <person name="Smanski M.J."/>
            <person name="Chevrette M.G."/>
            <person name="De Carvalho L.P.S."/>
            <person name="Shen B."/>
        </authorList>
    </citation>
    <scope>NUCLEOTIDE SEQUENCE [LARGE SCALE GENOMIC DNA]</scope>
    <source>
        <strain evidence="2 3">NPDC050671</strain>
    </source>
</reference>
<protein>
    <submittedName>
        <fullName evidence="2">Uncharacterized protein</fullName>
    </submittedName>
</protein>
<dbReference type="EMBL" id="JBFAIH010000031">
    <property type="protein sequence ID" value="MEV0367489.1"/>
    <property type="molecule type" value="Genomic_DNA"/>
</dbReference>
<comment type="caution">
    <text evidence="2">The sequence shown here is derived from an EMBL/GenBank/DDBJ whole genome shotgun (WGS) entry which is preliminary data.</text>
</comment>